<comment type="caution">
    <text evidence="2">The sequence shown here is derived from an EMBL/GenBank/DDBJ whole genome shotgun (WGS) entry which is preliminary data.</text>
</comment>
<evidence type="ECO:0000313" key="2">
    <source>
        <dbReference type="EMBL" id="KFX49023.1"/>
    </source>
</evidence>
<evidence type="ECO:0008006" key="3">
    <source>
        <dbReference type="Google" id="ProtNLM"/>
    </source>
</evidence>
<feature type="compositionally biased region" description="Polar residues" evidence="1">
    <location>
        <begin position="447"/>
        <end position="483"/>
    </location>
</feature>
<dbReference type="eggNOG" id="ENOG502SFK0">
    <property type="taxonomic scope" value="Eukaryota"/>
</dbReference>
<feature type="compositionally biased region" description="Low complexity" evidence="1">
    <location>
        <begin position="206"/>
        <end position="215"/>
    </location>
</feature>
<evidence type="ECO:0000256" key="1">
    <source>
        <dbReference type="SAM" id="MobiDB-lite"/>
    </source>
</evidence>
<protein>
    <recommendedName>
        <fullName evidence="3">F-box domain protein</fullName>
    </recommendedName>
</protein>
<feature type="region of interest" description="Disordered" evidence="1">
    <location>
        <begin position="366"/>
        <end position="530"/>
    </location>
</feature>
<accession>A0A093XUW3</accession>
<sequence length="1246" mass="138769">MLFKKLYVEVIDLVQISAANKRESDTDSLMSSFTSILRLSKKIKKEKPYDGNRNVTVVRSSHDVHLLSANEETQQSLLRYQSTGGPRKIATSTSGLGITTVRLSQSENALHRMALHRSASEGKLSSRKPGLSKLETGRSEHASGQGSQQLDIISALLPTNEDTVLSNFPASAVSPLSLDMPVMGPTFDLEEFLREAQTETDMGDLSETSGSTSSSPEMWEEKRHYPSSASSSYTLRSDFITEDSTPEPKPRQPPTALPSLERKKVELLRRKRSTEVKAKSLICSTENRKKEGHYLIQKPLPAIPSALSIANPQSAQHIARLTSKYSASRSESPIDRSIVFRATENTLSQAANDLERELEKLGNVHPAMRPEQSLSKPTNDDENVVAPLNISPKPKFNTNFNTESVTDSTGPQQQENISRGKQHRTYRVFPPSEKANSTIKHIIIQPNRYNSNSSTDTEPAETGTRQNTQASPPSKSVSRTIRSSVHLCSLRSPRFNNQSMQGKSRRGNRSSKSSMKSPVKSLQDEQAALARSTDRYIDAEIARALQEDHEDAEDDDDTNGKYDGGNEWSTMYPLKAVQKLGIPLLTNSHIPRLSSSETQRILRQQLPKLDTNSIFPAIENRFLPSAPLASGGRYPETPDDIGIRIRSFITNSTPVQSPTEERPIMGNDELYNDKVFVGFDRMETVHEDGSLKAEEVPLMMGTPTMSHSSATAYLPHKQSLYELDEHGSTPISQPSGGFYSTKLQMPAYMIDDVVLTLMKNVDNLDELFKYAQVNRQFYRVFKSNELPLIKNALFKMNPPAWELREMSPPWSDNSSGLKDPDAPVPEYTASSYLQHYARDVFALVRLKALVYARCSSIVRPETIDGFTGENDVRAAEIDEAFWRIWTFCRIFGCGKNREGDINGQIDWLNAGYLAKKNKSGATVTTSEPFFSLNNVLFDPPSGFGDGNQDGLTWHQLYDMLEIWNCLGTLVQGFNRECKDARVAGIFDGLDIPIGDIAKEEAMLEEWTHYILTLGPSALVGLSSISPSHSANEIFTKANQMGMTKWEAPENGSSRSSFLREAISRAYNSRVSIQQKFSSSSVSNGGFVDSATTRLERIRNLHLNSTSNASRPGHTSWIDDDDDDSSTYRVPPYTPVNIDSTSMGPLSIPPPQYSITEARFIDPVDKAIHRMVHELGFSERDATWALKITDTGDMLDINAAVQLLVGEREKRNRFKSFGSLDESIANDGDDCLVDISRHRGTVTWRWA</sequence>
<feature type="region of interest" description="Disordered" evidence="1">
    <location>
        <begin position="198"/>
        <end position="263"/>
    </location>
</feature>
<dbReference type="EMBL" id="JPOX01000010">
    <property type="protein sequence ID" value="KFX49023.1"/>
    <property type="molecule type" value="Genomic_DNA"/>
</dbReference>
<feature type="region of interest" description="Disordered" evidence="1">
    <location>
        <begin position="116"/>
        <end position="147"/>
    </location>
</feature>
<name>A0A093XUW3_TALMA</name>
<feature type="compositionally biased region" description="Acidic residues" evidence="1">
    <location>
        <begin position="548"/>
        <end position="557"/>
    </location>
</feature>
<dbReference type="AlphaFoldDB" id="A0A093XUW3"/>
<proteinExistence type="predicted"/>
<feature type="compositionally biased region" description="Low complexity" evidence="1">
    <location>
        <begin position="510"/>
        <end position="521"/>
    </location>
</feature>
<gene>
    <name evidence="2" type="ORF">GQ26_0100710</name>
</gene>
<feature type="region of interest" description="Disordered" evidence="1">
    <location>
        <begin position="545"/>
        <end position="564"/>
    </location>
</feature>
<organism evidence="2">
    <name type="scientific">Talaromyces marneffei PM1</name>
    <dbReference type="NCBI Taxonomy" id="1077442"/>
    <lineage>
        <taxon>Eukaryota</taxon>
        <taxon>Fungi</taxon>
        <taxon>Dikarya</taxon>
        <taxon>Ascomycota</taxon>
        <taxon>Pezizomycotina</taxon>
        <taxon>Eurotiomycetes</taxon>
        <taxon>Eurotiomycetidae</taxon>
        <taxon>Eurotiales</taxon>
        <taxon>Trichocomaceae</taxon>
        <taxon>Talaromyces</taxon>
        <taxon>Talaromyces sect. Talaromyces</taxon>
    </lineage>
</organism>
<reference evidence="2" key="1">
    <citation type="journal article" date="2014" name="PLoS Genet.">
        <title>Signature Gene Expression Reveals Novel Clues to the Molecular Mechanisms of Dimorphic Transition in Penicillium marneffei.</title>
        <authorList>
            <person name="Yang E."/>
            <person name="Wang G."/>
            <person name="Cai J."/>
            <person name="Woo P.C."/>
            <person name="Lau S.K."/>
            <person name="Yuen K.-Y."/>
            <person name="Chow W.-N."/>
            <person name="Lin X."/>
        </authorList>
    </citation>
    <scope>NUCLEOTIDE SEQUENCE [LARGE SCALE GENOMIC DNA]</scope>
    <source>
        <strain evidence="2">PM1</strain>
    </source>
</reference>
<feature type="compositionally biased region" description="Polar residues" evidence="1">
    <location>
        <begin position="396"/>
        <end position="419"/>
    </location>
</feature>